<organism evidence="1 2">
    <name type="scientific">Trichinella murrelli</name>
    <dbReference type="NCBI Taxonomy" id="144512"/>
    <lineage>
        <taxon>Eukaryota</taxon>
        <taxon>Metazoa</taxon>
        <taxon>Ecdysozoa</taxon>
        <taxon>Nematoda</taxon>
        <taxon>Enoplea</taxon>
        <taxon>Dorylaimia</taxon>
        <taxon>Trichinellida</taxon>
        <taxon>Trichinellidae</taxon>
        <taxon>Trichinella</taxon>
    </lineage>
</organism>
<dbReference type="AlphaFoldDB" id="A0A0V0SR35"/>
<dbReference type="EMBL" id="JYDJ01003683">
    <property type="protein sequence ID" value="KRX29083.1"/>
    <property type="molecule type" value="Genomic_DNA"/>
</dbReference>
<dbReference type="Proteomes" id="UP000055048">
    <property type="component" value="Unassembled WGS sequence"/>
</dbReference>
<evidence type="ECO:0000313" key="2">
    <source>
        <dbReference type="Proteomes" id="UP000055048"/>
    </source>
</evidence>
<name>A0A0V0SR35_9BILA</name>
<protein>
    <submittedName>
        <fullName evidence="1">Uncharacterized protein</fullName>
    </submittedName>
</protein>
<evidence type="ECO:0000313" key="1">
    <source>
        <dbReference type="EMBL" id="KRX29083.1"/>
    </source>
</evidence>
<proteinExistence type="predicted"/>
<keyword evidence="2" id="KW-1185">Reference proteome</keyword>
<sequence>MANKQLRKMIICEIFSNAISSTSVIVFVRATNIAF</sequence>
<comment type="caution">
    <text evidence="1">The sequence shown here is derived from an EMBL/GenBank/DDBJ whole genome shotgun (WGS) entry which is preliminary data.</text>
</comment>
<accession>A0A0V0SR35</accession>
<gene>
    <name evidence="1" type="ORF">T05_7075</name>
</gene>
<reference evidence="1 2" key="1">
    <citation type="submission" date="2015-01" db="EMBL/GenBank/DDBJ databases">
        <title>Evolution of Trichinella species and genotypes.</title>
        <authorList>
            <person name="Korhonen P.K."/>
            <person name="Edoardo P."/>
            <person name="Giuseppe L.R."/>
            <person name="Gasser R.B."/>
        </authorList>
    </citation>
    <scope>NUCLEOTIDE SEQUENCE [LARGE SCALE GENOMIC DNA]</scope>
    <source>
        <strain evidence="1">ISS417</strain>
    </source>
</reference>